<protein>
    <recommendedName>
        <fullName evidence="3">F-box domain-containing protein</fullName>
    </recommendedName>
</protein>
<dbReference type="EMBL" id="JAAAIM010001649">
    <property type="protein sequence ID" value="KAG0276769.1"/>
    <property type="molecule type" value="Genomic_DNA"/>
</dbReference>
<organism evidence="1 2">
    <name type="scientific">Linnemannia gamsii</name>
    <dbReference type="NCBI Taxonomy" id="64522"/>
    <lineage>
        <taxon>Eukaryota</taxon>
        <taxon>Fungi</taxon>
        <taxon>Fungi incertae sedis</taxon>
        <taxon>Mucoromycota</taxon>
        <taxon>Mortierellomycotina</taxon>
        <taxon>Mortierellomycetes</taxon>
        <taxon>Mortierellales</taxon>
        <taxon>Mortierellaceae</taxon>
        <taxon>Linnemannia</taxon>
    </lineage>
</organism>
<evidence type="ECO:0000313" key="2">
    <source>
        <dbReference type="Proteomes" id="UP001194696"/>
    </source>
</evidence>
<sequence length="607" mass="68000">MDSFITFRTAIFNTPSGTMDNTNTSRTAANETACARFFNTPELLDLLTSSLKLVDLTMLVRTNRKLYNSCTPALYKDLRISSHLGQEQTILASLPCLAALGRNAHHVRTLRVGPVELAYMYNCMLAFETVRSLLADKPTTTPPRPLWPPPADHHSRNVVPLALMTNLRRLVLTGVVSSDTHEDEALGGSVYRLPSASDPQTVVAQFCWLIHLNPRLTHLESDYDHILDLPGGRLFANAVAGLSQLSSLRIALYRRRRFQHPVCQDIFYSCRPSLRSFTVTFDEAYSWSDGFKRGDFASDTEWMVESRRQEPLTKLEELQLWDLETLASTSDILAILAHCPNIKKLGFPSLSSRCNHNLIGEFIGLKCSKVRKLSSGVGCAETIVKGPLLFQAMESLPAQTLEDIFFYGSYAASAGQIFTHAILQHSTTMRSIFIEWEGPMERVSIVPILEECINLQDLQIFCHSRRGPWIGYFTTLSDLLERPWNVPKLADFRIGISGCEFPDYPGKQPYRSRPIPIVLSEVERAHFGQLEELYRRIGKLKDLKALDLYTVAISPNGGADQDVIDEVRYFGQLHHKAGGAETGLPDLQHFLEDIAIQNGGSGPFLGR</sequence>
<comment type="caution">
    <text evidence="1">The sequence shown here is derived from an EMBL/GenBank/DDBJ whole genome shotgun (WGS) entry which is preliminary data.</text>
</comment>
<name>A0ABQ7JJM2_9FUNG</name>
<reference evidence="1 2" key="1">
    <citation type="journal article" date="2020" name="Fungal Divers.">
        <title>Resolving the Mortierellaceae phylogeny through synthesis of multi-gene phylogenetics and phylogenomics.</title>
        <authorList>
            <person name="Vandepol N."/>
            <person name="Liber J."/>
            <person name="Desiro A."/>
            <person name="Na H."/>
            <person name="Kennedy M."/>
            <person name="Barry K."/>
            <person name="Grigoriev I.V."/>
            <person name="Miller A.N."/>
            <person name="O'Donnell K."/>
            <person name="Stajich J.E."/>
            <person name="Bonito G."/>
        </authorList>
    </citation>
    <scope>NUCLEOTIDE SEQUENCE [LARGE SCALE GENOMIC DNA]</scope>
    <source>
        <strain evidence="1 2">AD045</strain>
    </source>
</reference>
<dbReference type="Gene3D" id="3.80.10.10">
    <property type="entry name" value="Ribonuclease Inhibitor"/>
    <property type="match status" value="1"/>
</dbReference>
<keyword evidence="2" id="KW-1185">Reference proteome</keyword>
<evidence type="ECO:0000313" key="1">
    <source>
        <dbReference type="EMBL" id="KAG0276769.1"/>
    </source>
</evidence>
<dbReference type="InterPro" id="IPR032675">
    <property type="entry name" value="LRR_dom_sf"/>
</dbReference>
<accession>A0ABQ7JJM2</accession>
<dbReference type="Proteomes" id="UP001194696">
    <property type="component" value="Unassembled WGS sequence"/>
</dbReference>
<evidence type="ECO:0008006" key="3">
    <source>
        <dbReference type="Google" id="ProtNLM"/>
    </source>
</evidence>
<gene>
    <name evidence="1" type="ORF">BGZ96_003146</name>
</gene>
<proteinExistence type="predicted"/>